<dbReference type="GO" id="GO:0009036">
    <property type="term" value="F:type II site-specific deoxyribonuclease activity"/>
    <property type="evidence" value="ECO:0007669"/>
    <property type="project" value="InterPro"/>
</dbReference>
<organism evidence="1 2">
    <name type="scientific">Nostoc flagelliforme CCNUN1</name>
    <dbReference type="NCBI Taxonomy" id="2038116"/>
    <lineage>
        <taxon>Bacteria</taxon>
        <taxon>Bacillati</taxon>
        <taxon>Cyanobacteriota</taxon>
        <taxon>Cyanophyceae</taxon>
        <taxon>Nostocales</taxon>
        <taxon>Nostocaceae</taxon>
        <taxon>Nostoc</taxon>
    </lineage>
</organism>
<dbReference type="REBASE" id="224565">
    <property type="entry name" value="NflNUN1ORF5126P"/>
</dbReference>
<sequence>MKKTFRQNNPDTAKCTLAIPMKIVQEVSLISVGSFEESSDWSIIRAEIREAISLIVYPPGTSSFTINPTKHGNGVKPIKEACMIALRDRFGWKLESPINYATRSPGKVDATKIIDNYLFALEWETGNISSSHRAVNKMVLGLLRGVLLGAVLVLPSRKLYPYLTDRIGNYEEPELYFDVWRSVRIEEGFLAIFVIEHDQIDNSVPKITKGTDGRALV</sequence>
<dbReference type="SUPFAM" id="SSF52980">
    <property type="entry name" value="Restriction endonuclease-like"/>
    <property type="match status" value="1"/>
</dbReference>
<dbReference type="Gene3D" id="3.40.91.20">
    <property type="match status" value="1"/>
</dbReference>
<dbReference type="GO" id="GO:0003677">
    <property type="term" value="F:DNA binding"/>
    <property type="evidence" value="ECO:0007669"/>
    <property type="project" value="InterPro"/>
</dbReference>
<dbReference type="KEGG" id="nfl:COO91_05125"/>
<reference evidence="1 2" key="1">
    <citation type="submission" date="2017-11" db="EMBL/GenBank/DDBJ databases">
        <title>Complete genome of a free-living desiccation-tolerant cyanobacterium and its photosynthetic adaptation to extreme terrestrial habitat.</title>
        <authorList>
            <person name="Shang J."/>
        </authorList>
    </citation>
    <scope>NUCLEOTIDE SEQUENCE [LARGE SCALE GENOMIC DNA]</scope>
    <source>
        <strain evidence="1 2">CCNUN1</strain>
    </source>
</reference>
<evidence type="ECO:0000313" key="1">
    <source>
        <dbReference type="EMBL" id="AUB39133.1"/>
    </source>
</evidence>
<name>A0A2K8SUX4_9NOSO</name>
<gene>
    <name evidence="1" type="ORF">COO91_05125</name>
</gene>
<protein>
    <submittedName>
        <fullName evidence="1">Type-2 restriction enzyme BamHI</fullName>
    </submittedName>
</protein>
<proteinExistence type="predicted"/>
<dbReference type="RefSeq" id="WP_225912136.1">
    <property type="nucleotide sequence ID" value="NZ_CAWNNC010000001.1"/>
</dbReference>
<dbReference type="AlphaFoldDB" id="A0A2K8SUX4"/>
<accession>A0A2K8SUX4</accession>
<evidence type="ECO:0000313" key="2">
    <source>
        <dbReference type="Proteomes" id="UP000232003"/>
    </source>
</evidence>
<dbReference type="GO" id="GO:0009307">
    <property type="term" value="P:DNA restriction-modification system"/>
    <property type="evidence" value="ECO:0007669"/>
    <property type="project" value="InterPro"/>
</dbReference>
<dbReference type="Pfam" id="PF02923">
    <property type="entry name" value="BamHI"/>
    <property type="match status" value="1"/>
</dbReference>
<dbReference type="InterPro" id="IPR004194">
    <property type="entry name" value="Restrct_endonuc_II_BamHI"/>
</dbReference>
<dbReference type="InterPro" id="IPR011338">
    <property type="entry name" value="BamHI/BglII/BstY"/>
</dbReference>
<dbReference type="CDD" id="cd00942">
    <property type="entry name" value="BamHI-like"/>
    <property type="match status" value="1"/>
</dbReference>
<dbReference type="InterPro" id="IPR011335">
    <property type="entry name" value="Restrct_endonuc-II-like"/>
</dbReference>
<keyword evidence="2" id="KW-1185">Reference proteome</keyword>
<dbReference type="GO" id="GO:0000287">
    <property type="term" value="F:magnesium ion binding"/>
    <property type="evidence" value="ECO:0007669"/>
    <property type="project" value="InterPro"/>
</dbReference>
<dbReference type="Proteomes" id="UP000232003">
    <property type="component" value="Chromosome"/>
</dbReference>
<dbReference type="EMBL" id="CP024785">
    <property type="protein sequence ID" value="AUB39133.1"/>
    <property type="molecule type" value="Genomic_DNA"/>
</dbReference>